<dbReference type="RefSeq" id="WP_046184992.1">
    <property type="nucleotide sequence ID" value="NZ_JACPNT010000053.1"/>
</dbReference>
<feature type="domain" description="Helix-turn-helix" evidence="1">
    <location>
        <begin position="8"/>
        <end position="62"/>
    </location>
</feature>
<dbReference type="EMBL" id="LQPH01000180">
    <property type="protein sequence ID" value="ORW14618.1"/>
    <property type="molecule type" value="Genomic_DNA"/>
</dbReference>
<reference evidence="2 3" key="1">
    <citation type="submission" date="2016-01" db="EMBL/GenBank/DDBJ databases">
        <title>The new phylogeny of the genus Mycobacterium.</title>
        <authorList>
            <person name="Tarcisio F."/>
            <person name="Conor M."/>
            <person name="Antonella G."/>
            <person name="Elisabetta G."/>
            <person name="Giulia F.S."/>
            <person name="Sara T."/>
            <person name="Anna F."/>
            <person name="Clotilde B."/>
            <person name="Roberto B."/>
            <person name="Veronica D.S."/>
            <person name="Fabio R."/>
            <person name="Monica P."/>
            <person name="Olivier J."/>
            <person name="Enrico T."/>
            <person name="Nicola S."/>
        </authorList>
    </citation>
    <scope>NUCLEOTIDE SEQUENCE [LARGE SCALE GENOMIC DNA]</scope>
    <source>
        <strain evidence="2 3">DSM 44803</strain>
    </source>
</reference>
<dbReference type="AlphaFoldDB" id="A0A1X1YU42"/>
<evidence type="ECO:0000313" key="3">
    <source>
        <dbReference type="Proteomes" id="UP000193781"/>
    </source>
</evidence>
<dbReference type="OrthoDB" id="3297680at2"/>
<evidence type="ECO:0000259" key="1">
    <source>
        <dbReference type="Pfam" id="PF12728"/>
    </source>
</evidence>
<sequence length="69" mass="7838">MNPPDGYWYSSKELAELLHVDASTIRRWRTSNPPQGPAFVRVSNRVYVYSSNDVEAWLASRRVDPGEAA</sequence>
<evidence type="ECO:0000313" key="2">
    <source>
        <dbReference type="EMBL" id="ORW14618.1"/>
    </source>
</evidence>
<dbReference type="InterPro" id="IPR009061">
    <property type="entry name" value="DNA-bd_dom_put_sf"/>
</dbReference>
<dbReference type="Pfam" id="PF12728">
    <property type="entry name" value="HTH_17"/>
    <property type="match status" value="1"/>
</dbReference>
<comment type="caution">
    <text evidence="2">The sequence shown here is derived from an EMBL/GenBank/DDBJ whole genome shotgun (WGS) entry which is preliminary data.</text>
</comment>
<dbReference type="Proteomes" id="UP000193781">
    <property type="component" value="Unassembled WGS sequence"/>
</dbReference>
<gene>
    <name evidence="2" type="ORF">AWC17_19730</name>
</gene>
<name>A0A1X1YU42_9MYCO</name>
<dbReference type="SUPFAM" id="SSF46955">
    <property type="entry name" value="Putative DNA-binding domain"/>
    <property type="match status" value="1"/>
</dbReference>
<dbReference type="InterPro" id="IPR036388">
    <property type="entry name" value="WH-like_DNA-bd_sf"/>
</dbReference>
<organism evidence="2 3">
    <name type="scientific">Mycobacterium nebraskense</name>
    <dbReference type="NCBI Taxonomy" id="244292"/>
    <lineage>
        <taxon>Bacteria</taxon>
        <taxon>Bacillati</taxon>
        <taxon>Actinomycetota</taxon>
        <taxon>Actinomycetes</taxon>
        <taxon>Mycobacteriales</taxon>
        <taxon>Mycobacteriaceae</taxon>
        <taxon>Mycobacterium</taxon>
    </lineage>
</organism>
<dbReference type="Gene3D" id="1.10.10.10">
    <property type="entry name" value="Winged helix-like DNA-binding domain superfamily/Winged helix DNA-binding domain"/>
    <property type="match status" value="1"/>
</dbReference>
<accession>A0A1X1YU42</accession>
<keyword evidence="3" id="KW-1185">Reference proteome</keyword>
<proteinExistence type="predicted"/>
<dbReference type="InterPro" id="IPR041657">
    <property type="entry name" value="HTH_17"/>
</dbReference>
<protein>
    <recommendedName>
        <fullName evidence="1">Helix-turn-helix domain-containing protein</fullName>
    </recommendedName>
</protein>